<dbReference type="GO" id="GO:0009252">
    <property type="term" value="P:peptidoglycan biosynthetic process"/>
    <property type="evidence" value="ECO:0007669"/>
    <property type="project" value="UniProtKB-KW"/>
</dbReference>
<dbReference type="InterPro" id="IPR001967">
    <property type="entry name" value="Peptidase_S11_N"/>
</dbReference>
<protein>
    <recommendedName>
        <fullName evidence="11">Peptidase S11 D-alanyl-D-alanine carboxypeptidase A N-terminal domain-containing protein</fullName>
    </recommendedName>
</protein>
<dbReference type="PANTHER" id="PTHR21581:SF6">
    <property type="entry name" value="TRAFFICKING PROTEIN PARTICLE COMPLEX SUBUNIT 12"/>
    <property type="match status" value="1"/>
</dbReference>
<keyword evidence="10" id="KW-0472">Membrane</keyword>
<accession>A0A1F5DQL0</accession>
<feature type="active site" evidence="7">
    <location>
        <position position="150"/>
    </location>
</feature>
<keyword evidence="5" id="KW-0573">Peptidoglycan synthesis</keyword>
<keyword evidence="10" id="KW-1133">Transmembrane helix</keyword>
<dbReference type="Proteomes" id="UP000178764">
    <property type="component" value="Unassembled WGS sequence"/>
</dbReference>
<gene>
    <name evidence="12" type="ORF">A2V71_00625</name>
</gene>
<keyword evidence="4" id="KW-0133">Cell shape</keyword>
<sequence length="314" mass="34461">MIPKILWTICGFLVVIGIGVIFRHEFKLDNPKKVSGANSAGVSSPSLSPATIPIKKANVPNPNIAAKTVYLIDMTSFFPMYAEEENQKVPIASTTKMATALVVLENYQDKLQDAVTITTKMISVEGSDIQLLPGEKITVENLLNGLLIMSGNDTAYALADYFGGKESFVKEMNSKVREIGASNTEYQDPAGLDDQGYSTAKDLALIGSYALKNKKFSEIVKTPEKTISSVDGRTTHELTNSNRMLRQEELYFYPYTIGIKTGFTNEAGHVLVSCAEKDGHKILAVVLNTEENSLTASAQESKKLLEWGFANWTW</sequence>
<feature type="binding site" evidence="8">
    <location>
        <position position="260"/>
    </location>
    <ligand>
        <name>substrate</name>
    </ligand>
</feature>
<dbReference type="GO" id="GO:0008360">
    <property type="term" value="P:regulation of cell shape"/>
    <property type="evidence" value="ECO:0007669"/>
    <property type="project" value="UniProtKB-KW"/>
</dbReference>
<evidence type="ECO:0000313" key="13">
    <source>
        <dbReference type="Proteomes" id="UP000178764"/>
    </source>
</evidence>
<evidence type="ECO:0000256" key="9">
    <source>
        <dbReference type="RuleBase" id="RU004016"/>
    </source>
</evidence>
<evidence type="ECO:0000256" key="5">
    <source>
        <dbReference type="ARBA" id="ARBA00022984"/>
    </source>
</evidence>
<dbReference type="Gene3D" id="3.40.710.10">
    <property type="entry name" value="DD-peptidase/beta-lactamase superfamily"/>
    <property type="match status" value="1"/>
</dbReference>
<evidence type="ECO:0000256" key="3">
    <source>
        <dbReference type="ARBA" id="ARBA00022801"/>
    </source>
</evidence>
<evidence type="ECO:0000256" key="1">
    <source>
        <dbReference type="ARBA" id="ARBA00007164"/>
    </source>
</evidence>
<reference evidence="12 13" key="1">
    <citation type="journal article" date="2016" name="Nat. Commun.">
        <title>Thousands of microbial genomes shed light on interconnected biogeochemical processes in an aquifer system.</title>
        <authorList>
            <person name="Anantharaman K."/>
            <person name="Brown C.T."/>
            <person name="Hug L.A."/>
            <person name="Sharon I."/>
            <person name="Castelle C.J."/>
            <person name="Probst A.J."/>
            <person name="Thomas B.C."/>
            <person name="Singh A."/>
            <person name="Wilkins M.J."/>
            <person name="Karaoz U."/>
            <person name="Brodie E.L."/>
            <person name="Williams K.H."/>
            <person name="Hubbard S.S."/>
            <person name="Banfield J.F."/>
        </authorList>
    </citation>
    <scope>NUCLEOTIDE SEQUENCE [LARGE SCALE GENOMIC DNA]</scope>
</reference>
<organism evidence="12 13">
    <name type="scientific">Candidatus Berkelbacteria bacterium RBG_13_40_8</name>
    <dbReference type="NCBI Taxonomy" id="1797467"/>
    <lineage>
        <taxon>Bacteria</taxon>
        <taxon>Candidatus Berkelbacteria</taxon>
    </lineage>
</organism>
<evidence type="ECO:0000256" key="2">
    <source>
        <dbReference type="ARBA" id="ARBA00022729"/>
    </source>
</evidence>
<evidence type="ECO:0000256" key="7">
    <source>
        <dbReference type="PIRSR" id="PIRSR618044-1"/>
    </source>
</evidence>
<name>A0A1F5DQL0_9BACT</name>
<dbReference type="SUPFAM" id="SSF56601">
    <property type="entry name" value="beta-lactamase/transpeptidase-like"/>
    <property type="match status" value="1"/>
</dbReference>
<feature type="domain" description="Peptidase S11 D-alanyl-D-alanine carboxypeptidase A N-terminal" evidence="11">
    <location>
        <begin position="59"/>
        <end position="290"/>
    </location>
</feature>
<evidence type="ECO:0000256" key="4">
    <source>
        <dbReference type="ARBA" id="ARBA00022960"/>
    </source>
</evidence>
<dbReference type="GO" id="GO:0006508">
    <property type="term" value="P:proteolysis"/>
    <property type="evidence" value="ECO:0007669"/>
    <property type="project" value="InterPro"/>
</dbReference>
<keyword evidence="6" id="KW-0961">Cell wall biogenesis/degradation</keyword>
<dbReference type="PRINTS" id="PR00725">
    <property type="entry name" value="DADACBPTASE1"/>
</dbReference>
<comment type="similarity">
    <text evidence="1 9">Belongs to the peptidase S11 family.</text>
</comment>
<dbReference type="GO" id="GO:0071555">
    <property type="term" value="P:cell wall organization"/>
    <property type="evidence" value="ECO:0007669"/>
    <property type="project" value="UniProtKB-KW"/>
</dbReference>
<evidence type="ECO:0000256" key="6">
    <source>
        <dbReference type="ARBA" id="ARBA00023316"/>
    </source>
</evidence>
<dbReference type="InterPro" id="IPR018044">
    <property type="entry name" value="Peptidase_S11"/>
</dbReference>
<dbReference type="AlphaFoldDB" id="A0A1F5DQL0"/>
<evidence type="ECO:0000313" key="12">
    <source>
        <dbReference type="EMBL" id="OGD57316.1"/>
    </source>
</evidence>
<evidence type="ECO:0000259" key="11">
    <source>
        <dbReference type="Pfam" id="PF00768"/>
    </source>
</evidence>
<dbReference type="EMBL" id="MEZT01000003">
    <property type="protein sequence ID" value="OGD57316.1"/>
    <property type="molecule type" value="Genomic_DNA"/>
</dbReference>
<comment type="caution">
    <text evidence="12">The sequence shown here is derived from an EMBL/GenBank/DDBJ whole genome shotgun (WGS) entry which is preliminary data.</text>
</comment>
<evidence type="ECO:0000256" key="10">
    <source>
        <dbReference type="SAM" id="Phobius"/>
    </source>
</evidence>
<dbReference type="Pfam" id="PF00768">
    <property type="entry name" value="Peptidase_S11"/>
    <property type="match status" value="1"/>
</dbReference>
<keyword evidence="3" id="KW-0378">Hydrolase</keyword>
<dbReference type="GO" id="GO:0009002">
    <property type="term" value="F:serine-type D-Ala-D-Ala carboxypeptidase activity"/>
    <property type="evidence" value="ECO:0007669"/>
    <property type="project" value="InterPro"/>
</dbReference>
<keyword evidence="10" id="KW-0812">Transmembrane</keyword>
<keyword evidence="2" id="KW-0732">Signal</keyword>
<dbReference type="InterPro" id="IPR012338">
    <property type="entry name" value="Beta-lactam/transpept-like"/>
</dbReference>
<evidence type="ECO:0000256" key="8">
    <source>
        <dbReference type="PIRSR" id="PIRSR618044-2"/>
    </source>
</evidence>
<proteinExistence type="inferred from homology"/>
<feature type="active site" description="Proton acceptor" evidence="7">
    <location>
        <position position="96"/>
    </location>
</feature>
<feature type="transmembrane region" description="Helical" evidence="10">
    <location>
        <begin position="6"/>
        <end position="23"/>
    </location>
</feature>
<feature type="active site" description="Acyl-ester intermediate" evidence="7">
    <location>
        <position position="93"/>
    </location>
</feature>
<dbReference type="PANTHER" id="PTHR21581">
    <property type="entry name" value="D-ALANYL-D-ALANINE CARBOXYPEPTIDASE"/>
    <property type="match status" value="1"/>
</dbReference>